<keyword evidence="3" id="KW-0808">Transferase</keyword>
<dbReference type="EMBL" id="FZOC01000005">
    <property type="protein sequence ID" value="SNS08602.1"/>
    <property type="molecule type" value="Genomic_DNA"/>
</dbReference>
<dbReference type="OrthoDB" id="9815923at2"/>
<feature type="domain" description="Glycosyltransferase 2-like" evidence="2">
    <location>
        <begin position="17"/>
        <end position="129"/>
    </location>
</feature>
<dbReference type="PANTHER" id="PTHR43630">
    <property type="entry name" value="POLY-BETA-1,6-N-ACETYL-D-GLUCOSAMINE SYNTHASE"/>
    <property type="match status" value="1"/>
</dbReference>
<dbReference type="RefSeq" id="WP_089274864.1">
    <property type="nucleotide sequence ID" value="NZ_FZOC01000005.1"/>
</dbReference>
<comment type="similarity">
    <text evidence="1">Belongs to the glycosyltransferase 2 family. WaaE/KdtX subfamily.</text>
</comment>
<dbReference type="SUPFAM" id="SSF53448">
    <property type="entry name" value="Nucleotide-diphospho-sugar transferases"/>
    <property type="match status" value="1"/>
</dbReference>
<dbReference type="InterPro" id="IPR029044">
    <property type="entry name" value="Nucleotide-diphossugar_trans"/>
</dbReference>
<dbReference type="Proteomes" id="UP000198324">
    <property type="component" value="Unassembled WGS sequence"/>
</dbReference>
<evidence type="ECO:0000313" key="3">
    <source>
        <dbReference type="EMBL" id="SNS08602.1"/>
    </source>
</evidence>
<evidence type="ECO:0000256" key="1">
    <source>
        <dbReference type="ARBA" id="ARBA00038494"/>
    </source>
</evidence>
<gene>
    <name evidence="3" type="ORF">SAMN04488503_2663</name>
</gene>
<dbReference type="CDD" id="cd02511">
    <property type="entry name" value="Beta4Glucosyltransferase"/>
    <property type="match status" value="1"/>
</dbReference>
<keyword evidence="4" id="KW-1185">Reference proteome</keyword>
<dbReference type="GO" id="GO:0016740">
    <property type="term" value="F:transferase activity"/>
    <property type="evidence" value="ECO:0007669"/>
    <property type="project" value="UniProtKB-KW"/>
</dbReference>
<dbReference type="AlphaFoldDB" id="A0A239BLV0"/>
<dbReference type="PANTHER" id="PTHR43630:SF2">
    <property type="entry name" value="GLYCOSYLTRANSFERASE"/>
    <property type="match status" value="1"/>
</dbReference>
<dbReference type="InterPro" id="IPR001173">
    <property type="entry name" value="Glyco_trans_2-like"/>
</dbReference>
<dbReference type="Gene3D" id="3.90.550.10">
    <property type="entry name" value="Spore Coat Polysaccharide Biosynthesis Protein SpsA, Chain A"/>
    <property type="match status" value="1"/>
</dbReference>
<organism evidence="3 4">
    <name type="scientific">Humidesulfovibrio mexicanus</name>
    <dbReference type="NCBI Taxonomy" id="147047"/>
    <lineage>
        <taxon>Bacteria</taxon>
        <taxon>Pseudomonadati</taxon>
        <taxon>Thermodesulfobacteriota</taxon>
        <taxon>Desulfovibrionia</taxon>
        <taxon>Desulfovibrionales</taxon>
        <taxon>Desulfovibrionaceae</taxon>
        <taxon>Humidesulfovibrio</taxon>
    </lineage>
</organism>
<protein>
    <submittedName>
        <fullName evidence="3">Glycosyltransferase involved in cell wall bisynthesis</fullName>
    </submittedName>
</protein>
<proteinExistence type="inferred from homology"/>
<dbReference type="Pfam" id="PF00535">
    <property type="entry name" value="Glycos_transf_2"/>
    <property type="match status" value="1"/>
</dbReference>
<reference evidence="3 4" key="1">
    <citation type="submission" date="2017-06" db="EMBL/GenBank/DDBJ databases">
        <authorList>
            <person name="Kim H.J."/>
            <person name="Triplett B.A."/>
        </authorList>
    </citation>
    <scope>NUCLEOTIDE SEQUENCE [LARGE SCALE GENOMIC DNA]</scope>
    <source>
        <strain evidence="3 4">DSM 13116</strain>
    </source>
</reference>
<name>A0A239BLV0_9BACT</name>
<accession>A0A239BLV0</accession>
<evidence type="ECO:0000259" key="2">
    <source>
        <dbReference type="Pfam" id="PF00535"/>
    </source>
</evidence>
<evidence type="ECO:0000313" key="4">
    <source>
        <dbReference type="Proteomes" id="UP000198324"/>
    </source>
</evidence>
<sequence length="266" mass="29515">MPLTAAPRKASRTVGLVLTYNGERLLARCLASLAFCEHVLVVDSQSTDETVAIARAAGAEVLQRRWEGPGPQFRFALEHIRAMEPQVDWVVSLDQDEWLSEELAANIQKATASDTANAGFWMARSSYYFTGFMRHGGWYPDRLLRLFRPGGMEIRVSGAHESFNPLGSTGQLDGDIIHYPYRNFREHLDKINSYAQQGADDLRRNGRKGGVLAGVVHGLGRFVKLYILKLGLLDGRAGFINAVHGAFYAFLKYVRAAGPETWGPDS</sequence>